<organism evidence="2 3">
    <name type="scientific">Telmatospirillum siberiense</name>
    <dbReference type="NCBI Taxonomy" id="382514"/>
    <lineage>
        <taxon>Bacteria</taxon>
        <taxon>Pseudomonadati</taxon>
        <taxon>Pseudomonadota</taxon>
        <taxon>Alphaproteobacteria</taxon>
        <taxon>Rhodospirillales</taxon>
        <taxon>Rhodospirillaceae</taxon>
        <taxon>Telmatospirillum</taxon>
    </lineage>
</organism>
<dbReference type="Pfam" id="PF13884">
    <property type="entry name" value="Peptidase_S74"/>
    <property type="match status" value="1"/>
</dbReference>
<sequence length="558" mass="57994">MLGGIFELMLGVAAGTILLVALLPMQANLRESAQGAVAASQIRMVRDAAASFIQNNWSNIYACSSSVQTFTLTNLVSGGTTGCGASLSGGFLPSTMSGASANPWRQTYNIVVRNSGTDQMQGLVVTVGGNQIPAAVLPSVAAWSGEYGGYIPYANDPHTGCATGTCAVGASGFWSDTLTTYGGSIASGTTASGHLAAGLFFNGGQTIAPYLYRIQVAGHAEANEMQTNIDMNDYDLNNVKAMNVEGIDKNIANSSDGLEANRMNMINNLYNGTYVNPVSGSTTTGLTIGRSTDTADTLTVGVTSGAGGTPTGALAVNGTAAITGDTTIGGTTTMKGNTTITGTTKVTGNMTIDGTTALDGNTSVTGTTTLNGQTTVSGGMYADVFYLSSDERLKSDIRPIEDPVALISQLAGRRFNWKSDGSADLGFIAQDVEKVFPEAVSRSPNGTLAVKYTALEAPLVEAVKALEGKVEDLEQRLERQKETTSATDSVSGTVRFAKPVCADDYTTSAGESRPRIEDDGDLHAVTVTAPVFYRLDTCPADAIRFRRIYAANFSSSHP</sequence>
<dbReference type="PROSITE" id="PS51688">
    <property type="entry name" value="ICA"/>
    <property type="match status" value="1"/>
</dbReference>
<name>A0A2N3PLW4_9PROT</name>
<dbReference type="RefSeq" id="WP_101253766.1">
    <property type="nucleotide sequence ID" value="NZ_PIUM01000063.1"/>
</dbReference>
<comment type="caution">
    <text evidence="2">The sequence shown here is derived from an EMBL/GenBank/DDBJ whole genome shotgun (WGS) entry which is preliminary data.</text>
</comment>
<dbReference type="InterPro" id="IPR030392">
    <property type="entry name" value="S74_ICA"/>
</dbReference>
<dbReference type="AlphaFoldDB" id="A0A2N3PLW4"/>
<evidence type="ECO:0000313" key="2">
    <source>
        <dbReference type="EMBL" id="PKU21390.1"/>
    </source>
</evidence>
<evidence type="ECO:0000313" key="3">
    <source>
        <dbReference type="Proteomes" id="UP000233293"/>
    </source>
</evidence>
<keyword evidence="3" id="KW-1185">Reference proteome</keyword>
<dbReference type="EMBL" id="PIUM01000063">
    <property type="protein sequence ID" value="PKU21390.1"/>
    <property type="molecule type" value="Genomic_DNA"/>
</dbReference>
<proteinExistence type="predicted"/>
<evidence type="ECO:0000259" key="1">
    <source>
        <dbReference type="PROSITE" id="PS51688"/>
    </source>
</evidence>
<accession>A0A2N3PLW4</accession>
<dbReference type="InterPro" id="IPR007001">
    <property type="entry name" value="Shufflon_N"/>
</dbReference>
<protein>
    <recommendedName>
        <fullName evidence="1">Peptidase S74 domain-containing protein</fullName>
    </recommendedName>
</protein>
<gene>
    <name evidence="2" type="ORF">CWS72_26965</name>
</gene>
<reference evidence="3" key="1">
    <citation type="submission" date="2017-12" db="EMBL/GenBank/DDBJ databases">
        <title>Draft genome sequence of Telmatospirillum siberiense 26-4b1T, an acidotolerant peatland alphaproteobacterium potentially involved in sulfur cycling.</title>
        <authorList>
            <person name="Hausmann B."/>
            <person name="Pjevac P."/>
            <person name="Schreck K."/>
            <person name="Herbold C.W."/>
            <person name="Daims H."/>
            <person name="Wagner M."/>
            <person name="Pester M."/>
            <person name="Loy A."/>
        </authorList>
    </citation>
    <scope>NUCLEOTIDE SEQUENCE [LARGE SCALE GENOMIC DNA]</scope>
    <source>
        <strain evidence="3">26-4b1</strain>
    </source>
</reference>
<dbReference type="OrthoDB" id="8041027at2"/>
<feature type="domain" description="Peptidase S74" evidence="1">
    <location>
        <begin position="389"/>
        <end position="477"/>
    </location>
</feature>
<dbReference type="Pfam" id="PF04917">
    <property type="entry name" value="Shufflon_N"/>
    <property type="match status" value="1"/>
</dbReference>
<dbReference type="Proteomes" id="UP000233293">
    <property type="component" value="Unassembled WGS sequence"/>
</dbReference>